<comment type="similarity">
    <text evidence="2">Belongs to the twisted gastrulation protein family.</text>
</comment>
<keyword evidence="3" id="KW-0217">Developmental protein</keyword>
<proteinExistence type="inferred from homology"/>
<feature type="compositionally biased region" description="Basic and acidic residues" evidence="7">
    <location>
        <begin position="23"/>
        <end position="32"/>
    </location>
</feature>
<keyword evidence="6" id="KW-0325">Glycoprotein</keyword>
<keyword evidence="10" id="KW-1185">Reference proteome</keyword>
<reference evidence="11" key="1">
    <citation type="submission" date="2025-08" db="UniProtKB">
        <authorList>
            <consortium name="RefSeq"/>
        </authorList>
    </citation>
    <scope>IDENTIFICATION</scope>
    <source>
        <tissue evidence="11">Blood</tissue>
    </source>
</reference>
<organism evidence="10 11">
    <name type="scientific">Pantherophis guttatus</name>
    <name type="common">Corn snake</name>
    <name type="synonym">Elaphe guttata</name>
    <dbReference type="NCBI Taxonomy" id="94885"/>
    <lineage>
        <taxon>Eukaryota</taxon>
        <taxon>Metazoa</taxon>
        <taxon>Chordata</taxon>
        <taxon>Craniata</taxon>
        <taxon>Vertebrata</taxon>
        <taxon>Euteleostomi</taxon>
        <taxon>Lepidosauria</taxon>
        <taxon>Squamata</taxon>
        <taxon>Bifurcata</taxon>
        <taxon>Unidentata</taxon>
        <taxon>Episquamata</taxon>
        <taxon>Toxicofera</taxon>
        <taxon>Serpentes</taxon>
        <taxon>Colubroidea</taxon>
        <taxon>Colubridae</taxon>
        <taxon>Colubrinae</taxon>
        <taxon>Pantherophis</taxon>
    </lineage>
</organism>
<feature type="region of interest" description="Disordered" evidence="7">
    <location>
        <begin position="23"/>
        <end position="82"/>
    </location>
</feature>
<accession>A0ABM3YXC2</accession>
<feature type="non-terminal residue" evidence="11">
    <location>
        <position position="1"/>
    </location>
</feature>
<evidence type="ECO:0000313" key="10">
    <source>
        <dbReference type="Proteomes" id="UP001652622"/>
    </source>
</evidence>
<evidence type="ECO:0000256" key="5">
    <source>
        <dbReference type="ARBA" id="ARBA00022729"/>
    </source>
</evidence>
<evidence type="ECO:0000259" key="8">
    <source>
        <dbReference type="Pfam" id="PF04668"/>
    </source>
</evidence>
<name>A0ABM3YXC2_PANGU</name>
<evidence type="ECO:0000256" key="3">
    <source>
        <dbReference type="ARBA" id="ARBA00022473"/>
    </source>
</evidence>
<dbReference type="RefSeq" id="XP_060540787.1">
    <property type="nucleotide sequence ID" value="XM_060684804.1"/>
</dbReference>
<dbReference type="Pfam" id="PF23782">
    <property type="entry name" value="Tsg_N"/>
    <property type="match status" value="1"/>
</dbReference>
<dbReference type="InterPro" id="IPR057726">
    <property type="entry name" value="Tsg_C"/>
</dbReference>
<feature type="compositionally biased region" description="Pro residues" evidence="7">
    <location>
        <begin position="46"/>
        <end position="58"/>
    </location>
</feature>
<feature type="domain" description="Tsg C-terminal" evidence="8">
    <location>
        <begin position="175"/>
        <end position="309"/>
    </location>
</feature>
<evidence type="ECO:0000256" key="2">
    <source>
        <dbReference type="ARBA" id="ARBA00010047"/>
    </source>
</evidence>
<evidence type="ECO:0000313" key="11">
    <source>
        <dbReference type="RefSeq" id="XP_060540787.1"/>
    </source>
</evidence>
<dbReference type="Pfam" id="PF04668">
    <property type="entry name" value="Tsg"/>
    <property type="match status" value="1"/>
</dbReference>
<dbReference type="PANTHER" id="PTHR12312">
    <property type="entry name" value="TWISTED GASTRULATION PROTEIN HOMOLOG 1-A-RELATED"/>
    <property type="match status" value="1"/>
</dbReference>
<evidence type="ECO:0000256" key="4">
    <source>
        <dbReference type="ARBA" id="ARBA00022525"/>
    </source>
</evidence>
<evidence type="ECO:0000256" key="1">
    <source>
        <dbReference type="ARBA" id="ARBA00004613"/>
    </source>
</evidence>
<dbReference type="InterPro" id="IPR057635">
    <property type="entry name" value="Tsg_N"/>
</dbReference>
<sequence>RSPHLPARPPGCPEAIVRIWGERGGEKGKEARSLAPPLLPTIHRPVPCPTPFSPPPPPGEKKNGGRPIFALPPPAPPQKTAAESPLLPRYSWQPCAGGWFCFSWQPHGLWVHAKGCNKALCASDVSKCLLQEMCQCKANRTRCCRQCAFCLAKLWEPCCDCVGLCDERILTAPHPAQRSSMHDLVSPVPSLFRALLALSNNHPALGWSIVTLPLEEELRQNHVDTGHLLLGPHTDLVLPDPDTAKGPNATAPACQSIYFNDCLSMSRCRAACQSVGAWRYRWFHSACCQCLGPDCQGYGGAHANCSNCRD</sequence>
<feature type="domain" description="Tsg N-terminal" evidence="9">
    <location>
        <begin position="115"/>
        <end position="169"/>
    </location>
</feature>
<dbReference type="PANTHER" id="PTHR12312:SF18">
    <property type="entry name" value="TWISTED GASTRULATION BMP SIGNALING MODULATOR 1"/>
    <property type="match status" value="1"/>
</dbReference>
<dbReference type="GeneID" id="117658200"/>
<evidence type="ECO:0000256" key="7">
    <source>
        <dbReference type="SAM" id="MobiDB-lite"/>
    </source>
</evidence>
<protein>
    <submittedName>
        <fullName evidence="11">Twisted gastrulation protein homolog 1-like</fullName>
    </submittedName>
</protein>
<gene>
    <name evidence="11" type="primary">LOC117658200</name>
</gene>
<evidence type="ECO:0000259" key="9">
    <source>
        <dbReference type="Pfam" id="PF23782"/>
    </source>
</evidence>
<comment type="subcellular location">
    <subcellularLocation>
        <location evidence="1">Secreted</location>
    </subcellularLocation>
</comment>
<evidence type="ECO:0000256" key="6">
    <source>
        <dbReference type="ARBA" id="ARBA00023180"/>
    </source>
</evidence>
<keyword evidence="4" id="KW-0964">Secreted</keyword>
<keyword evidence="5" id="KW-0732">Signal</keyword>
<dbReference type="Proteomes" id="UP001652622">
    <property type="component" value="Unplaced"/>
</dbReference>
<dbReference type="InterPro" id="IPR006761">
    <property type="entry name" value="Tsg"/>
</dbReference>